<keyword evidence="2" id="KW-1185">Reference proteome</keyword>
<evidence type="ECO:0000313" key="1">
    <source>
        <dbReference type="EMBL" id="SEB51209.1"/>
    </source>
</evidence>
<dbReference type="InterPro" id="IPR011009">
    <property type="entry name" value="Kinase-like_dom_sf"/>
</dbReference>
<dbReference type="SUPFAM" id="SSF56112">
    <property type="entry name" value="Protein kinase-like (PK-like)"/>
    <property type="match status" value="1"/>
</dbReference>
<accession>A0A1H4JY27</accession>
<protein>
    <recommendedName>
        <fullName evidence="3">Aminoglycoside phosphotransferase</fullName>
    </recommendedName>
</protein>
<evidence type="ECO:0000313" key="2">
    <source>
        <dbReference type="Proteomes" id="UP000183750"/>
    </source>
</evidence>
<evidence type="ECO:0008006" key="3">
    <source>
        <dbReference type="Google" id="ProtNLM"/>
    </source>
</evidence>
<reference evidence="2" key="1">
    <citation type="submission" date="2016-10" db="EMBL/GenBank/DDBJ databases">
        <authorList>
            <person name="Varghese N."/>
            <person name="Submissions S."/>
        </authorList>
    </citation>
    <scope>NUCLEOTIDE SEQUENCE [LARGE SCALE GENOMIC DNA]</scope>
    <source>
        <strain evidence="2">DSM 16089</strain>
    </source>
</reference>
<dbReference type="AlphaFoldDB" id="A0A1H4JY27"/>
<sequence>MIPVGAAPSISTLLRTVLRMAHTRAVTELGLLSLGRVRFGWRDRSIGSVVERAGTRLWLRIVWARREQARGDWWMGNHEASAITGVPKPRVLDARAWEEGPLVYRAELMTLLPGRACAPTAVLERAPALDDEWWSRLDRSLEALSETPTDRRILDPEIMRRRIGVFFGIDLDIDPERWTASHGDLHWNNIHRDPFSIADWEAWGRAPRGYDAAFLLGHSLAVPQVAEQVTRRFRDDLDSDGGIVSQLYVMTKLLTRADAGEHAHVVPFVHRHVARLLGTRMPVDRRSSARTT</sequence>
<dbReference type="OrthoDB" id="3680308at2"/>
<dbReference type="EMBL" id="FNSQ01000005">
    <property type="protein sequence ID" value="SEB51209.1"/>
    <property type="molecule type" value="Genomic_DNA"/>
</dbReference>
<gene>
    <name evidence="1" type="ORF">SAMN04489807_1113</name>
</gene>
<dbReference type="RefSeq" id="WP_060926686.1">
    <property type="nucleotide sequence ID" value="NZ_FNSQ01000005.1"/>
</dbReference>
<proteinExistence type="predicted"/>
<organism evidence="1 2">
    <name type="scientific">Microbacterium hydrocarbonoxydans</name>
    <dbReference type="NCBI Taxonomy" id="273678"/>
    <lineage>
        <taxon>Bacteria</taxon>
        <taxon>Bacillati</taxon>
        <taxon>Actinomycetota</taxon>
        <taxon>Actinomycetes</taxon>
        <taxon>Micrococcales</taxon>
        <taxon>Microbacteriaceae</taxon>
        <taxon>Microbacterium</taxon>
    </lineage>
</organism>
<dbReference type="Proteomes" id="UP000183750">
    <property type="component" value="Unassembled WGS sequence"/>
</dbReference>
<name>A0A1H4JY27_9MICO</name>